<feature type="compositionally biased region" description="Polar residues" evidence="1">
    <location>
        <begin position="1090"/>
        <end position="1106"/>
    </location>
</feature>
<dbReference type="OrthoDB" id="2574843at2759"/>
<dbReference type="RefSeq" id="XP_024512994.1">
    <property type="nucleotide sequence ID" value="XM_024657331.1"/>
</dbReference>
<feature type="compositionally biased region" description="Polar residues" evidence="1">
    <location>
        <begin position="478"/>
        <end position="528"/>
    </location>
</feature>
<feature type="compositionally biased region" description="Polar residues" evidence="1">
    <location>
        <begin position="1158"/>
        <end position="1226"/>
    </location>
</feature>
<feature type="compositionally biased region" description="Polar residues" evidence="1">
    <location>
        <begin position="1128"/>
        <end position="1150"/>
    </location>
</feature>
<feature type="compositionally biased region" description="Basic and acidic residues" evidence="1">
    <location>
        <begin position="694"/>
        <end position="704"/>
    </location>
</feature>
<feature type="compositionally biased region" description="Low complexity" evidence="1">
    <location>
        <begin position="756"/>
        <end position="769"/>
    </location>
</feature>
<evidence type="ECO:0000313" key="3">
    <source>
        <dbReference type="Proteomes" id="UP000002149"/>
    </source>
</evidence>
<dbReference type="eggNOG" id="ENOG502RBF4">
    <property type="taxonomic scope" value="Eukaryota"/>
</dbReference>
<dbReference type="HOGENOM" id="CLU_700236_0_0_1"/>
<feature type="compositionally biased region" description="Low complexity" evidence="1">
    <location>
        <begin position="593"/>
        <end position="604"/>
    </location>
</feature>
<feature type="compositionally biased region" description="Polar residues" evidence="1">
    <location>
        <begin position="779"/>
        <end position="790"/>
    </location>
</feature>
<dbReference type="PaxDb" id="214684-Q5KFU6"/>
<proteinExistence type="predicted"/>
<feature type="region of interest" description="Disordered" evidence="1">
    <location>
        <begin position="694"/>
        <end position="860"/>
    </location>
</feature>
<reference evidence="2 3" key="1">
    <citation type="journal article" date="2005" name="Science">
        <title>The genome of the basidiomycetous yeast and human pathogen Cryptococcus neoformans.</title>
        <authorList>
            <person name="Loftus B.J."/>
            <person name="Fung E."/>
            <person name="Roncaglia P."/>
            <person name="Rowley D."/>
            <person name="Amedeo P."/>
            <person name="Bruno D."/>
            <person name="Vamathevan J."/>
            <person name="Miranda M."/>
            <person name="Anderson I.J."/>
            <person name="Fraser J.A."/>
            <person name="Allen J.E."/>
            <person name="Bosdet I.E."/>
            <person name="Brent M.R."/>
            <person name="Chiu R."/>
            <person name="Doering T.L."/>
            <person name="Donlin M.J."/>
            <person name="D'Souza C.A."/>
            <person name="Fox D.S."/>
            <person name="Grinberg V."/>
            <person name="Fu J."/>
            <person name="Fukushima M."/>
            <person name="Haas B.J."/>
            <person name="Huang J.C."/>
            <person name="Janbon G."/>
            <person name="Jones S.J."/>
            <person name="Koo H.L."/>
            <person name="Krzywinski M.I."/>
            <person name="Kwon-Chung J.K."/>
            <person name="Lengeler K.B."/>
            <person name="Maiti R."/>
            <person name="Marra M.A."/>
            <person name="Marra R.E."/>
            <person name="Mathewson C.A."/>
            <person name="Mitchell T.G."/>
            <person name="Pertea M."/>
            <person name="Riggs F.R."/>
            <person name="Salzberg S.L."/>
            <person name="Schein J.E."/>
            <person name="Shvartsbeyn A."/>
            <person name="Shin H."/>
            <person name="Shumway M."/>
            <person name="Specht C.A."/>
            <person name="Suh B.B."/>
            <person name="Tenney A."/>
            <person name="Utterback T.R."/>
            <person name="Wickes B.L."/>
            <person name="Wortman J.R."/>
            <person name="Wye N.H."/>
            <person name="Kronstad J.W."/>
            <person name="Lodge J.K."/>
            <person name="Heitman J."/>
            <person name="Davis R.W."/>
            <person name="Fraser C.M."/>
            <person name="Hyman R.W."/>
        </authorList>
    </citation>
    <scope>NUCLEOTIDE SEQUENCE [LARGE SCALE GENOMIC DNA]</scope>
    <source>
        <strain evidence="3">JEC21 / ATCC MYA-565</strain>
    </source>
</reference>
<feature type="compositionally biased region" description="Acidic residues" evidence="1">
    <location>
        <begin position="56"/>
        <end position="67"/>
    </location>
</feature>
<feature type="compositionally biased region" description="Basic and acidic residues" evidence="1">
    <location>
        <begin position="715"/>
        <end position="730"/>
    </location>
</feature>
<dbReference type="VEuPathDB" id="FungiDB:CNF00520"/>
<feature type="compositionally biased region" description="Basic and acidic residues" evidence="1">
    <location>
        <begin position="205"/>
        <end position="216"/>
    </location>
</feature>
<gene>
    <name evidence="2" type="ordered locus">CNF00520</name>
</gene>
<feature type="compositionally biased region" description="Polar residues" evidence="1">
    <location>
        <begin position="536"/>
        <end position="591"/>
    </location>
</feature>
<feature type="region of interest" description="Disordered" evidence="1">
    <location>
        <begin position="647"/>
        <end position="666"/>
    </location>
</feature>
<feature type="compositionally biased region" description="Basic and acidic residues" evidence="1">
    <location>
        <begin position="273"/>
        <end position="286"/>
    </location>
</feature>
<name>Q5KFU6_CRYD1</name>
<dbReference type="InParanoid" id="Q5KFU6"/>
<keyword evidence="3" id="KW-1185">Reference proteome</keyword>
<evidence type="ECO:0000256" key="1">
    <source>
        <dbReference type="SAM" id="MobiDB-lite"/>
    </source>
</evidence>
<feature type="region of interest" description="Disordered" evidence="1">
    <location>
        <begin position="1"/>
        <end position="67"/>
    </location>
</feature>
<sequence length="1508" mass="165395">MDRKGSSSTPCKKSGQTLSPASNVYASNSSKKKSEKREGRDESGDVANYDSSDMTDGSEFESPVEDEEDNDQIFYIDAIMYAHFRDTRSRKDGLGWYGWHYGVMASYLKSLSDTEEPLSSFETELNVAPLVTSFWQAVDKPIPKGKLEPPGRKGDYYEIAPDQMEDILLTCYPKRTWKIYSRRRAKQRAHQLAPPKIRAKPLRIQKRDSDHYNYERYKRRRKVMQEAEEKQKKAHGIKKKEEKGSPEWASTSISDSDSTEMSLDDENNVPSMSDKRAQGKRKEGPRRTKKHVQSSSEDENQTELKETTIERKRRRIPSSALSSVSSPSDSPRSSKQKEQSLQPSIEVEIPIAVDRMRSRQPSQGTGPTQLSFGQLQPGIFDPDPPVTATFRGGLSDAPRTVAATVVSSISAIEPFPETQQSGSQPLPSFPPSQAPRVSTQTQTRSSRQHSPQPQPQLQPQPQPQSQPQPQHQAQSLPRTQPQPQTPNSLSASSVSGLPAATNKSQPKSTSLSANQIQETIADANNASKTPVAAFPQHNSRQGSKDNAGNTAGASQNSVAPIDQQQKQTTTGSVESTLRGTVNRFSEGSTGEASRPSTTPSTSRTLIPNQSGNLSHQISVSSLQEPIDLTSSPPDIAIELPSTAIPASAGQNAPIHPANNATAVRKKYEQPKRIKTINDADTGTQAIDIRAIRNSRKEQEHDVEAPHLSPQAPESQRPKELTRAQRRKLDEENLTSATRLSTAMLHRQSPQDIGARPSSQSGQSSKGPVSRADSGERRTASVSTNAASMSPTAARKRLDSTSSETYHRASASRTSERFSPQLSPRLSKGKEDSGGGKKVPKRSLQDGNGSNTASPSVAPPKIVTAVTTTPVQGNASAGILPGPTHDSFTVVDPAPSPTTNVQEDNGESVFTPPRGQEDSLFTPPFGGTDEVSENAPVSFPTPADQAPIQQTPQTLLDLHLGSPMPEDHSIVQAAQKARLEKERLEMERLQKQREEQKWKEQQKKDRIDAMEKMKKMREMQKAEADKKKTERVEKEKAEREKAVFSQTQPTQKPLMASRISQSYQPRQPVPQAQQLNQVIAPMPTQPLASPAVQTSDRPYTQPSNSALISFFVPPAARQTTPVPDERANNEATRQTANVLAQSSADQAQHRSITPVVQPASRSASQPPTLPKSQSSVQSATQQLSQAPSHSSTQLIPLPTPHQTNEASSTVPPKSTATHPSTPSQDVQTPPKRINHDIIYNLDTLLRLRQIRLDGPTEVFNGLPTPTSGTLEQPNHSFPALCPVKSQGGIITFAPSLILEEPKLFEKVMEALKKTPFWGAYLAPPVITYFDQSWGDEDLCPDAMESFAILIANLTLDGGFGQLFLADTPQSNGNGLAVSCNPPASYDCDACLAWFQWLQQATEVSSFKDLADLCRLVKPGYFERKDQSVWTQAASSATRQDAEGVVIDQLIDLSRMRTRDDLVEYDRFVYVGRLELSASAEARRKKYGAGIEFLTPEEFMRIAEDGASKS</sequence>
<feature type="compositionally biased region" description="Polar residues" evidence="1">
    <location>
        <begin position="359"/>
        <end position="374"/>
    </location>
</feature>
<feature type="region of interest" description="Disordered" evidence="1">
    <location>
        <begin position="891"/>
        <end position="946"/>
    </location>
</feature>
<dbReference type="GeneID" id="3258096"/>
<feature type="compositionally biased region" description="Low complexity" evidence="1">
    <location>
        <begin position="438"/>
        <end position="451"/>
    </location>
</feature>
<feature type="compositionally biased region" description="Polar residues" evidence="1">
    <location>
        <begin position="1057"/>
        <end position="1076"/>
    </location>
</feature>
<dbReference type="EMBL" id="AE017346">
    <property type="protein sequence ID" value="AAW43926.2"/>
    <property type="molecule type" value="Genomic_DNA"/>
</dbReference>
<feature type="region of interest" description="Disordered" evidence="1">
    <location>
        <begin position="188"/>
        <end position="398"/>
    </location>
</feature>
<feature type="region of interest" description="Disordered" evidence="1">
    <location>
        <begin position="989"/>
        <end position="1232"/>
    </location>
</feature>
<feature type="compositionally biased region" description="Polar residues" evidence="1">
    <location>
        <begin position="248"/>
        <end position="261"/>
    </location>
</feature>
<feature type="compositionally biased region" description="Polar residues" evidence="1">
    <location>
        <begin position="844"/>
        <end position="854"/>
    </location>
</feature>
<feature type="compositionally biased region" description="Low complexity" evidence="1">
    <location>
        <begin position="317"/>
        <end position="333"/>
    </location>
</feature>
<feature type="compositionally biased region" description="Polar residues" evidence="1">
    <location>
        <begin position="810"/>
        <end position="823"/>
    </location>
</feature>
<feature type="compositionally biased region" description="Basic and acidic residues" evidence="1">
    <location>
        <begin position="989"/>
        <end position="1041"/>
    </location>
</feature>
<evidence type="ECO:0000313" key="2">
    <source>
        <dbReference type="EMBL" id="AAW43926.2"/>
    </source>
</evidence>
<feature type="compositionally biased region" description="Polar residues" evidence="1">
    <location>
        <begin position="417"/>
        <end position="426"/>
    </location>
</feature>
<feature type="compositionally biased region" description="Pro residues" evidence="1">
    <location>
        <begin position="452"/>
        <end position="466"/>
    </location>
</feature>
<organism evidence="2 3">
    <name type="scientific">Cryptococcus deneoformans (strain JEC21 / ATCC MYA-565)</name>
    <name type="common">Cryptococcus neoformans var. neoformans serotype D</name>
    <dbReference type="NCBI Taxonomy" id="214684"/>
    <lineage>
        <taxon>Eukaryota</taxon>
        <taxon>Fungi</taxon>
        <taxon>Dikarya</taxon>
        <taxon>Basidiomycota</taxon>
        <taxon>Agaricomycotina</taxon>
        <taxon>Tremellomycetes</taxon>
        <taxon>Tremellales</taxon>
        <taxon>Cryptococcaceae</taxon>
        <taxon>Cryptococcus</taxon>
        <taxon>Cryptococcus neoformans species complex</taxon>
    </lineage>
</organism>
<accession>Q5KFU6</accession>
<protein>
    <submittedName>
        <fullName evidence="2">Uncharacterized protein</fullName>
    </submittedName>
</protein>
<feature type="region of interest" description="Disordered" evidence="1">
    <location>
        <begin position="413"/>
        <end position="613"/>
    </location>
</feature>
<dbReference type="Proteomes" id="UP000002149">
    <property type="component" value="Chromosome 6"/>
</dbReference>
<feature type="compositionally biased region" description="Low complexity" evidence="1">
    <location>
        <begin position="467"/>
        <end position="477"/>
    </location>
</feature>
<feature type="compositionally biased region" description="Polar residues" evidence="1">
    <location>
        <begin position="1"/>
        <end position="26"/>
    </location>
</feature>
<dbReference type="KEGG" id="cne:CNF00520"/>